<evidence type="ECO:0000313" key="2">
    <source>
        <dbReference type="Proteomes" id="UP000192257"/>
    </source>
</evidence>
<dbReference type="RefSeq" id="XP_028886053.1">
    <property type="nucleotide sequence ID" value="XM_029022395.1"/>
</dbReference>
<accession>A0A1X0P4W7</accession>
<name>A0A1X0P4W7_9TRYP</name>
<dbReference type="VEuPathDB" id="TriTrypDB:TM35_000042010"/>
<organism evidence="1 2">
    <name type="scientific">Trypanosoma theileri</name>
    <dbReference type="NCBI Taxonomy" id="67003"/>
    <lineage>
        <taxon>Eukaryota</taxon>
        <taxon>Discoba</taxon>
        <taxon>Euglenozoa</taxon>
        <taxon>Kinetoplastea</taxon>
        <taxon>Metakinetoplastina</taxon>
        <taxon>Trypanosomatida</taxon>
        <taxon>Trypanosomatidae</taxon>
        <taxon>Trypanosoma</taxon>
    </lineage>
</organism>
<evidence type="ECO:0000313" key="1">
    <source>
        <dbReference type="EMBL" id="ORC91987.1"/>
    </source>
</evidence>
<reference evidence="1 2" key="1">
    <citation type="submission" date="2017-03" db="EMBL/GenBank/DDBJ databases">
        <title>An alternative strategy for trypanosome survival in the mammalian bloodstream revealed through genome and transcriptome analysis of the ubiquitous bovine parasite Trypanosoma (Megatrypanum) theileri.</title>
        <authorList>
            <person name="Kelly S."/>
            <person name="Ivens A."/>
            <person name="Mott A."/>
            <person name="O'Neill E."/>
            <person name="Emms D."/>
            <person name="Macleod O."/>
            <person name="Voorheis P."/>
            <person name="Matthews J."/>
            <person name="Matthews K."/>
            <person name="Carrington M."/>
        </authorList>
    </citation>
    <scope>NUCLEOTIDE SEQUENCE [LARGE SCALE GENOMIC DNA]</scope>
    <source>
        <strain evidence="1">Edinburgh</strain>
    </source>
</reference>
<dbReference type="EMBL" id="NBCO01000004">
    <property type="protein sequence ID" value="ORC91987.1"/>
    <property type="molecule type" value="Genomic_DNA"/>
</dbReference>
<dbReference type="AlphaFoldDB" id="A0A1X0P4W7"/>
<keyword evidence="2" id="KW-1185">Reference proteome</keyword>
<dbReference type="Proteomes" id="UP000192257">
    <property type="component" value="Unassembled WGS sequence"/>
</dbReference>
<gene>
    <name evidence="1" type="ORF">TM35_000042010</name>
</gene>
<dbReference type="OrthoDB" id="248851at2759"/>
<protein>
    <submittedName>
        <fullName evidence="1">Uncharacterized protein</fullName>
    </submittedName>
</protein>
<proteinExistence type="predicted"/>
<sequence length="477" mass="55222">MQDAQSENHVDVHTEIMMLREAVKEAVTEARQSSSFCQRIQRDINEFFRSEEATRHRGDENIDSAQLIRLTTSSVSKQLSQFEKFLIARVREELRSITGRESDMVARLDLFTEKLERIDILQKEQEGKLQALVLEATHKQSAMRKEVKGYASELWDHIRLLEKKLRSQSSDNCISSGEKRMLDDVRLPDVAREVVNVMSALASGMEAERRANEEERQHCFLLMERIIEKVNMLQKRDEVIEEELYKLQQVTIRNREINQEIVKSVAQLRCSPAFSPSSSSASSALVNINGNDLSPSTQTQDFLEKEIEHLRKELYQVNVELHTLQVNNDKQRVALENNTADVARLRNACAELALGTKEIWERSEHMSQELNDCMHTFQQIVNTREGNNKSNVSGKKKNLEQIHREDISNLQVAQLLHGKTCNLLRSHSFQSWLAWTRGRCQVRRDKTMLNLFTKQRNQLSDVSLLLHKLQESLHHNT</sequence>
<dbReference type="GeneID" id="39982175"/>
<comment type="caution">
    <text evidence="1">The sequence shown here is derived from an EMBL/GenBank/DDBJ whole genome shotgun (WGS) entry which is preliminary data.</text>
</comment>